<name>A0ABU8WAN6_9BURK</name>
<evidence type="ECO:0000313" key="3">
    <source>
        <dbReference type="Proteomes" id="UP001363010"/>
    </source>
</evidence>
<sequence>MIEPLERAWVQSEIRSAKWFVWHGKGGKSVARIKALDDALMVRKGYEYSTLRIFDALVESPARVWLYREQRRHAGELRGASQKALGYQQQHPRVGSELGREPSDGEEAANALDR</sequence>
<comment type="caution">
    <text evidence="2">The sequence shown here is derived from an EMBL/GenBank/DDBJ whole genome shotgun (WGS) entry which is preliminary data.</text>
</comment>
<organism evidence="2 3">
    <name type="scientific">Variovorax humicola</name>
    <dbReference type="NCBI Taxonomy" id="1769758"/>
    <lineage>
        <taxon>Bacteria</taxon>
        <taxon>Pseudomonadati</taxon>
        <taxon>Pseudomonadota</taxon>
        <taxon>Betaproteobacteria</taxon>
        <taxon>Burkholderiales</taxon>
        <taxon>Comamonadaceae</taxon>
        <taxon>Variovorax</taxon>
    </lineage>
</organism>
<gene>
    <name evidence="2" type="ORF">WKW80_34280</name>
</gene>
<feature type="region of interest" description="Disordered" evidence="1">
    <location>
        <begin position="77"/>
        <end position="114"/>
    </location>
</feature>
<evidence type="ECO:0000256" key="1">
    <source>
        <dbReference type="SAM" id="MobiDB-lite"/>
    </source>
</evidence>
<dbReference type="RefSeq" id="WP_340368041.1">
    <property type="nucleotide sequence ID" value="NZ_JBBKZV010000048.1"/>
</dbReference>
<dbReference type="Proteomes" id="UP001363010">
    <property type="component" value="Unassembled WGS sequence"/>
</dbReference>
<keyword evidence="3" id="KW-1185">Reference proteome</keyword>
<proteinExistence type="predicted"/>
<dbReference type="EMBL" id="JBBKZV010000048">
    <property type="protein sequence ID" value="MEJ8827010.1"/>
    <property type="molecule type" value="Genomic_DNA"/>
</dbReference>
<evidence type="ECO:0000313" key="2">
    <source>
        <dbReference type="EMBL" id="MEJ8827010.1"/>
    </source>
</evidence>
<protein>
    <submittedName>
        <fullName evidence="2">Uncharacterized protein</fullName>
    </submittedName>
</protein>
<reference evidence="2 3" key="1">
    <citation type="submission" date="2024-03" db="EMBL/GenBank/DDBJ databases">
        <title>Novel species of the genus Variovorax.</title>
        <authorList>
            <person name="Liu Q."/>
            <person name="Xin Y.-H."/>
        </authorList>
    </citation>
    <scope>NUCLEOTIDE SEQUENCE [LARGE SCALE GENOMIC DNA]</scope>
    <source>
        <strain evidence="2 3">KACC 18501</strain>
    </source>
</reference>
<accession>A0ABU8WAN6</accession>